<evidence type="ECO:0000313" key="2">
    <source>
        <dbReference type="Proteomes" id="UP000887565"/>
    </source>
</evidence>
<protein>
    <submittedName>
        <fullName evidence="3">Uncharacterized protein</fullName>
    </submittedName>
</protein>
<name>A0A915JTI5_ROMCU</name>
<organism evidence="2 3">
    <name type="scientific">Romanomermis culicivorax</name>
    <name type="common">Nematode worm</name>
    <dbReference type="NCBI Taxonomy" id="13658"/>
    <lineage>
        <taxon>Eukaryota</taxon>
        <taxon>Metazoa</taxon>
        <taxon>Ecdysozoa</taxon>
        <taxon>Nematoda</taxon>
        <taxon>Enoplea</taxon>
        <taxon>Dorylaimia</taxon>
        <taxon>Mermithida</taxon>
        <taxon>Mermithoidea</taxon>
        <taxon>Mermithidae</taxon>
        <taxon>Romanomermis</taxon>
    </lineage>
</organism>
<evidence type="ECO:0000256" key="1">
    <source>
        <dbReference type="SAM" id="MobiDB-lite"/>
    </source>
</evidence>
<keyword evidence="2" id="KW-1185">Reference proteome</keyword>
<reference evidence="3" key="1">
    <citation type="submission" date="2022-11" db="UniProtKB">
        <authorList>
            <consortium name="WormBaseParasite"/>
        </authorList>
    </citation>
    <scope>IDENTIFICATION</scope>
</reference>
<proteinExistence type="predicted"/>
<dbReference type="AlphaFoldDB" id="A0A915JTI5"/>
<accession>A0A915JTI5</accession>
<dbReference type="Proteomes" id="UP000887565">
    <property type="component" value="Unplaced"/>
</dbReference>
<evidence type="ECO:0000313" key="3">
    <source>
        <dbReference type="WBParaSite" id="nRc.2.0.1.t29413-RA"/>
    </source>
</evidence>
<dbReference type="WBParaSite" id="nRc.2.0.1.t29413-RA">
    <property type="protein sequence ID" value="nRc.2.0.1.t29413-RA"/>
    <property type="gene ID" value="nRc.2.0.1.g29413"/>
</dbReference>
<feature type="region of interest" description="Disordered" evidence="1">
    <location>
        <begin position="17"/>
        <end position="42"/>
    </location>
</feature>
<sequence length="42" mass="4642">EYSETYADCQIATAAADRDLTDHEPAAFNKSFPGHTAQQKLE</sequence>